<evidence type="ECO:0000256" key="4">
    <source>
        <dbReference type="SAM" id="Coils"/>
    </source>
</evidence>
<sequence>MLPHHQRHNMAASAASAAATVAVLLLLGCCLMAPPTEARSSDKEGRRNRSRQQGSVAASASTNGAYYGASSSSSSSLTAASTGSGSGSGSGTGSGSGYVFSSSASMGGGGGGSTGYNGPMDSTGFCTRRRDMKLMCYCTPDENHVPVQKAECWVFSEGLHQNDTTWTRFYQQKRLRELKFVIQNNARLDYIPTMIIEPLKNLSSIVIEYSQVEIVKSYAFANLPFLERIILNNNHIMALDQDAFANHIRLRELNLEHNQIFEMDRYAFRNLPLCERLFLNNNNISTLHEGLFADMARLTYLNLAHNQINVLTSEIFRGLGNLNVLKLTRNNLNFIGDTVFAELWSLSELELDDNRIERISERALDGLNTLKTLNLRNNLLKKIDNGLLRGTPALLSINVQANKLETLTFYTFQPIMDNLVNSTSELLVSDNKFICDCRLQWIFELKNRTRHLQLRDSLDELLCSLPEPKLAHFVDPVPPNILDALNVGGFTAIGTNSASMGGIGNSVVGSSYSSLDDLSIGGSSRKHSSSKSRQALRGQRQFAAENVVEGKMRRKRQQEKQQLQQQELELAKGQLAAVAPTHKRYDYYDDVNGGLGLALGHDLDDNLNLHKQGGSFYSPGTATGTNHNDVEVLMGPHQSPTSGGDSLDALANKNTINVRLFLLKPEMLPCHDELSDPTELPLSRDLMDVRSNVQDSPLSGAPRQDLLSGLILLCLLAVAVSRG</sequence>
<evidence type="ECO:0000256" key="3">
    <source>
        <dbReference type="ARBA" id="ARBA00022737"/>
    </source>
</evidence>
<evidence type="ECO:0000259" key="7">
    <source>
        <dbReference type="SMART" id="SM00082"/>
    </source>
</evidence>
<dbReference type="SMART" id="SM00369">
    <property type="entry name" value="LRR_TYP"/>
    <property type="match status" value="8"/>
</dbReference>
<dbReference type="RefSeq" id="XP_033238675.1">
    <property type="nucleotide sequence ID" value="XM_033382784.1"/>
</dbReference>
<dbReference type="PANTHER" id="PTHR24366">
    <property type="entry name" value="IG(IMMUNOGLOBULIN) AND LRR(LEUCINE RICH REPEAT) DOMAINS"/>
    <property type="match status" value="1"/>
</dbReference>
<feature type="compositionally biased region" description="Low complexity" evidence="5">
    <location>
        <begin position="57"/>
        <end position="83"/>
    </location>
</feature>
<proteinExistence type="predicted"/>
<dbReference type="GO" id="GO:0071944">
    <property type="term" value="C:cell periphery"/>
    <property type="evidence" value="ECO:0007669"/>
    <property type="project" value="UniProtKB-ARBA"/>
</dbReference>
<feature type="region of interest" description="Disordered" evidence="5">
    <location>
        <begin position="519"/>
        <end position="541"/>
    </location>
</feature>
<dbReference type="PROSITE" id="PS51450">
    <property type="entry name" value="LRR"/>
    <property type="match status" value="3"/>
</dbReference>
<feature type="region of interest" description="Disordered" evidence="5">
    <location>
        <begin position="36"/>
        <end position="92"/>
    </location>
</feature>
<evidence type="ECO:0000313" key="11">
    <source>
        <dbReference type="RefSeq" id="XP_033238677.1"/>
    </source>
</evidence>
<evidence type="ECO:0000313" key="9">
    <source>
        <dbReference type="RefSeq" id="XP_033238675.1"/>
    </source>
</evidence>
<evidence type="ECO:0000313" key="10">
    <source>
        <dbReference type="RefSeq" id="XP_033238676.1"/>
    </source>
</evidence>
<dbReference type="RefSeq" id="XP_033238678.1">
    <property type="nucleotide sequence ID" value="XM_033382787.1"/>
</dbReference>
<feature type="coiled-coil region" evidence="4">
    <location>
        <begin position="549"/>
        <end position="576"/>
    </location>
</feature>
<evidence type="ECO:0000256" key="5">
    <source>
        <dbReference type="SAM" id="MobiDB-lite"/>
    </source>
</evidence>
<dbReference type="FunFam" id="3.80.10.10:FF:001360">
    <property type="entry name" value="Uncharacterized protein"/>
    <property type="match status" value="1"/>
</dbReference>
<dbReference type="SMART" id="SM00082">
    <property type="entry name" value="LRRCT"/>
    <property type="match status" value="1"/>
</dbReference>
<dbReference type="RefSeq" id="XP_033238676.1">
    <property type="nucleotide sequence ID" value="XM_033382785.1"/>
</dbReference>
<evidence type="ECO:0000313" key="12">
    <source>
        <dbReference type="RefSeq" id="XP_033238678.1"/>
    </source>
</evidence>
<evidence type="ECO:0000256" key="1">
    <source>
        <dbReference type="ARBA" id="ARBA00022614"/>
    </source>
</evidence>
<dbReference type="PROSITE" id="PS51257">
    <property type="entry name" value="PROKAR_LIPOPROTEIN"/>
    <property type="match status" value="1"/>
</dbReference>
<dbReference type="InterPro" id="IPR032675">
    <property type="entry name" value="LRR_dom_sf"/>
</dbReference>
<feature type="chain" id="PRO_5044634607" evidence="6">
    <location>
        <begin position="39"/>
        <end position="723"/>
    </location>
</feature>
<dbReference type="KEGG" id="dpo:6900072"/>
<dbReference type="InterPro" id="IPR001611">
    <property type="entry name" value="Leu-rich_rpt"/>
</dbReference>
<dbReference type="Pfam" id="PF13855">
    <property type="entry name" value="LRR_8"/>
    <property type="match status" value="2"/>
</dbReference>
<reference evidence="9 10" key="1">
    <citation type="submission" date="2025-04" db="UniProtKB">
        <authorList>
            <consortium name="RefSeq"/>
        </authorList>
    </citation>
    <scope>IDENTIFICATION</scope>
    <source>
        <strain evidence="9 10">MV-25-SWS-2005</strain>
        <tissue evidence="9 10">Whole body</tissue>
    </source>
</reference>
<keyword evidence="1" id="KW-0433">Leucine-rich repeat</keyword>
<keyword evidence="3" id="KW-0677">Repeat</keyword>
<protein>
    <submittedName>
        <fullName evidence="9 10">Connectin</fullName>
    </submittedName>
</protein>
<dbReference type="Proteomes" id="UP000001819">
    <property type="component" value="Chromosome X"/>
</dbReference>
<name>A0A6I8W5N4_DROPS</name>
<evidence type="ECO:0000256" key="2">
    <source>
        <dbReference type="ARBA" id="ARBA00022729"/>
    </source>
</evidence>
<feature type="domain" description="LRRCT" evidence="7">
    <location>
        <begin position="431"/>
        <end position="479"/>
    </location>
</feature>
<dbReference type="InterPro" id="IPR000483">
    <property type="entry name" value="Cys-rich_flank_reg_C"/>
</dbReference>
<evidence type="ECO:0000313" key="8">
    <source>
        <dbReference type="Proteomes" id="UP000001819"/>
    </source>
</evidence>
<keyword evidence="8" id="KW-1185">Reference proteome</keyword>
<keyword evidence="4" id="KW-0175">Coiled coil</keyword>
<gene>
    <name evidence="9 10 11 12" type="primary">Con</name>
</gene>
<evidence type="ECO:0000256" key="6">
    <source>
        <dbReference type="SAM" id="SignalP"/>
    </source>
</evidence>
<accession>A0A6I8W5N4</accession>
<dbReference type="RefSeq" id="XP_033238677.1">
    <property type="nucleotide sequence ID" value="XM_033382786.1"/>
</dbReference>
<dbReference type="Gene3D" id="3.80.10.10">
    <property type="entry name" value="Ribonuclease Inhibitor"/>
    <property type="match status" value="2"/>
</dbReference>
<dbReference type="InterPro" id="IPR003591">
    <property type="entry name" value="Leu-rich_rpt_typical-subtyp"/>
</dbReference>
<organism evidence="8 9">
    <name type="scientific">Drosophila pseudoobscura pseudoobscura</name>
    <name type="common">Fruit fly</name>
    <dbReference type="NCBI Taxonomy" id="46245"/>
    <lineage>
        <taxon>Eukaryota</taxon>
        <taxon>Metazoa</taxon>
        <taxon>Ecdysozoa</taxon>
        <taxon>Arthropoda</taxon>
        <taxon>Hexapoda</taxon>
        <taxon>Insecta</taxon>
        <taxon>Pterygota</taxon>
        <taxon>Neoptera</taxon>
        <taxon>Endopterygota</taxon>
        <taxon>Diptera</taxon>
        <taxon>Brachycera</taxon>
        <taxon>Muscomorpha</taxon>
        <taxon>Ephydroidea</taxon>
        <taxon>Drosophilidae</taxon>
        <taxon>Drosophila</taxon>
        <taxon>Sophophora</taxon>
    </lineage>
</organism>
<dbReference type="SUPFAM" id="SSF52058">
    <property type="entry name" value="L domain-like"/>
    <property type="match status" value="1"/>
</dbReference>
<feature type="signal peptide" evidence="6">
    <location>
        <begin position="1"/>
        <end position="38"/>
    </location>
</feature>
<keyword evidence="2 6" id="KW-0732">Signal</keyword>
<dbReference type="AlphaFoldDB" id="A0A6I8W5N4"/>